<evidence type="ECO:0000313" key="3">
    <source>
        <dbReference type="Proteomes" id="UP000009183"/>
    </source>
</evidence>
<dbReference type="Proteomes" id="UP000009183">
    <property type="component" value="Chromosome 9"/>
</dbReference>
<evidence type="ECO:0000313" key="2">
    <source>
        <dbReference type="EMBL" id="CBI18404.3"/>
    </source>
</evidence>
<name>D7SRX2_VITVI</name>
<dbReference type="HOGENOM" id="CLU_3161062_0_0_1"/>
<evidence type="ECO:0000256" key="1">
    <source>
        <dbReference type="SAM" id="MobiDB-lite"/>
    </source>
</evidence>
<dbReference type="InParanoid" id="D7SRX2"/>
<feature type="region of interest" description="Disordered" evidence="1">
    <location>
        <begin position="28"/>
        <end position="48"/>
    </location>
</feature>
<proteinExistence type="predicted"/>
<protein>
    <submittedName>
        <fullName evidence="2">Uncharacterized protein</fullName>
    </submittedName>
</protein>
<keyword evidence="3" id="KW-1185">Reference proteome</keyword>
<dbReference type="EMBL" id="FN594972">
    <property type="protein sequence ID" value="CBI18404.3"/>
    <property type="molecule type" value="Genomic_DNA"/>
</dbReference>
<gene>
    <name evidence="2" type="ordered locus">VIT_09s0054g01260</name>
</gene>
<reference evidence="3" key="1">
    <citation type="journal article" date="2007" name="Nature">
        <title>The grapevine genome sequence suggests ancestral hexaploidization in major angiosperm phyla.</title>
        <authorList>
            <consortium name="The French-Italian Public Consortium for Grapevine Genome Characterization."/>
            <person name="Jaillon O."/>
            <person name="Aury J.-M."/>
            <person name="Noel B."/>
            <person name="Policriti A."/>
            <person name="Clepet C."/>
            <person name="Casagrande A."/>
            <person name="Choisne N."/>
            <person name="Aubourg S."/>
            <person name="Vitulo N."/>
            <person name="Jubin C."/>
            <person name="Vezzi A."/>
            <person name="Legeai F."/>
            <person name="Hugueney P."/>
            <person name="Dasilva C."/>
            <person name="Horner D."/>
            <person name="Mica E."/>
            <person name="Jublot D."/>
            <person name="Poulain J."/>
            <person name="Bruyere C."/>
            <person name="Billault A."/>
            <person name="Segurens B."/>
            <person name="Gouyvenoux M."/>
            <person name="Ugarte E."/>
            <person name="Cattonaro F."/>
            <person name="Anthouard V."/>
            <person name="Vico V."/>
            <person name="Del Fabbro C."/>
            <person name="Alaux M."/>
            <person name="Di Gaspero G."/>
            <person name="Dumas V."/>
            <person name="Felice N."/>
            <person name="Paillard S."/>
            <person name="Juman I."/>
            <person name="Moroldo M."/>
            <person name="Scalabrin S."/>
            <person name="Canaguier A."/>
            <person name="Le Clainche I."/>
            <person name="Malacrida G."/>
            <person name="Durand E."/>
            <person name="Pesole G."/>
            <person name="Laucou V."/>
            <person name="Chatelet P."/>
            <person name="Merdinoglu D."/>
            <person name="Delledonne M."/>
            <person name="Pezzotti M."/>
            <person name="Lecharny A."/>
            <person name="Scarpelli C."/>
            <person name="Artiguenave F."/>
            <person name="Pe M.E."/>
            <person name="Valle G."/>
            <person name="Morgante M."/>
            <person name="Caboche M."/>
            <person name="Adam-Blondon A.-F."/>
            <person name="Weissenbach J."/>
            <person name="Quetier F."/>
            <person name="Wincker P."/>
        </authorList>
    </citation>
    <scope>NUCLEOTIDE SEQUENCE [LARGE SCALE GENOMIC DNA]</scope>
    <source>
        <strain evidence="3">cv. Pinot noir / PN40024</strain>
    </source>
</reference>
<dbReference type="PaxDb" id="29760-VIT_09s0054g01260.t01"/>
<sequence length="48" mass="5280">MPGINSIICPILLKGLTMLNCRPCSTPFHHKSTSKSIASHRHKTTFSS</sequence>
<organism evidence="2 3">
    <name type="scientific">Vitis vinifera</name>
    <name type="common">Grape</name>
    <dbReference type="NCBI Taxonomy" id="29760"/>
    <lineage>
        <taxon>Eukaryota</taxon>
        <taxon>Viridiplantae</taxon>
        <taxon>Streptophyta</taxon>
        <taxon>Embryophyta</taxon>
        <taxon>Tracheophyta</taxon>
        <taxon>Spermatophyta</taxon>
        <taxon>Magnoliopsida</taxon>
        <taxon>eudicotyledons</taxon>
        <taxon>Gunneridae</taxon>
        <taxon>Pentapetalae</taxon>
        <taxon>rosids</taxon>
        <taxon>Vitales</taxon>
        <taxon>Vitaceae</taxon>
        <taxon>Viteae</taxon>
        <taxon>Vitis</taxon>
    </lineage>
</organism>
<dbReference type="AlphaFoldDB" id="D7SRX2"/>
<accession>D7SRX2</accession>